<name>A0A9Q1L3Q9_9SOLA</name>
<organism evidence="1 2">
    <name type="scientific">Anisodus acutangulus</name>
    <dbReference type="NCBI Taxonomy" id="402998"/>
    <lineage>
        <taxon>Eukaryota</taxon>
        <taxon>Viridiplantae</taxon>
        <taxon>Streptophyta</taxon>
        <taxon>Embryophyta</taxon>
        <taxon>Tracheophyta</taxon>
        <taxon>Spermatophyta</taxon>
        <taxon>Magnoliopsida</taxon>
        <taxon>eudicotyledons</taxon>
        <taxon>Gunneridae</taxon>
        <taxon>Pentapetalae</taxon>
        <taxon>asterids</taxon>
        <taxon>lamiids</taxon>
        <taxon>Solanales</taxon>
        <taxon>Solanaceae</taxon>
        <taxon>Solanoideae</taxon>
        <taxon>Hyoscyameae</taxon>
        <taxon>Anisodus</taxon>
    </lineage>
</organism>
<proteinExistence type="predicted"/>
<sequence length="121" mass="13426">MMKHEDITALLYVENLIDDEDSPTTTRGKGKWDEVYPSGDETIEMTTTRLHREEKKNIQISLHKSILDCHSRPLTSEVMSASSSSVPAGVTLTQSLHLPILEPIVADDTLEAAESQNVQHA</sequence>
<evidence type="ECO:0000313" key="1">
    <source>
        <dbReference type="EMBL" id="KAJ8527589.1"/>
    </source>
</evidence>
<dbReference type="Proteomes" id="UP001152561">
    <property type="component" value="Unassembled WGS sequence"/>
</dbReference>
<accession>A0A9Q1L3Q9</accession>
<gene>
    <name evidence="1" type="ORF">K7X08_015040</name>
</gene>
<dbReference type="EMBL" id="JAJAGQ010000023">
    <property type="protein sequence ID" value="KAJ8527589.1"/>
    <property type="molecule type" value="Genomic_DNA"/>
</dbReference>
<protein>
    <submittedName>
        <fullName evidence="1">Uncharacterized protein</fullName>
    </submittedName>
</protein>
<comment type="caution">
    <text evidence="1">The sequence shown here is derived from an EMBL/GenBank/DDBJ whole genome shotgun (WGS) entry which is preliminary data.</text>
</comment>
<evidence type="ECO:0000313" key="2">
    <source>
        <dbReference type="Proteomes" id="UP001152561"/>
    </source>
</evidence>
<reference evidence="2" key="1">
    <citation type="journal article" date="2023" name="Proc. Natl. Acad. Sci. U.S.A.">
        <title>Genomic and structural basis for evolution of tropane alkaloid biosynthesis.</title>
        <authorList>
            <person name="Wanga Y.-J."/>
            <person name="Taina T."/>
            <person name="Yua J.-Y."/>
            <person name="Lia J."/>
            <person name="Xua B."/>
            <person name="Chenc J."/>
            <person name="D'Auriad J.C."/>
            <person name="Huanga J.-P."/>
            <person name="Huanga S.-X."/>
        </authorList>
    </citation>
    <scope>NUCLEOTIDE SEQUENCE [LARGE SCALE GENOMIC DNA]</scope>
    <source>
        <strain evidence="2">cv. KIB-2019</strain>
    </source>
</reference>
<keyword evidence="2" id="KW-1185">Reference proteome</keyword>
<dbReference type="AlphaFoldDB" id="A0A9Q1L3Q9"/>